<keyword evidence="1" id="KW-0472">Membrane</keyword>
<dbReference type="EMBL" id="KY950643">
    <property type="protein sequence ID" value="ASY95850.1"/>
    <property type="molecule type" value="Genomic_DNA"/>
</dbReference>
<evidence type="ECO:0000256" key="1">
    <source>
        <dbReference type="SAM" id="Phobius"/>
    </source>
</evidence>
<evidence type="ECO:0000313" key="2">
    <source>
        <dbReference type="EMBL" id="ASY95850.1"/>
    </source>
</evidence>
<gene>
    <name evidence="2" type="primary">ND4L</name>
</gene>
<name>A0A249RWF4_9HYME</name>
<keyword evidence="2" id="KW-0496">Mitochondrion</keyword>
<accession>A0A249RWF4</accession>
<geneLocation type="mitochondrion" evidence="2"/>
<dbReference type="AlphaFoldDB" id="A0A249RWF4"/>
<organism evidence="2">
    <name type="scientific">Atta opaciceps</name>
    <dbReference type="NCBI Taxonomy" id="592322"/>
    <lineage>
        <taxon>Eukaryota</taxon>
        <taxon>Metazoa</taxon>
        <taxon>Ecdysozoa</taxon>
        <taxon>Arthropoda</taxon>
        <taxon>Hexapoda</taxon>
        <taxon>Insecta</taxon>
        <taxon>Pterygota</taxon>
        <taxon>Neoptera</taxon>
        <taxon>Endopterygota</taxon>
        <taxon>Hymenoptera</taxon>
        <taxon>Apocrita</taxon>
        <taxon>Aculeata</taxon>
        <taxon>Formicoidea</taxon>
        <taxon>Formicidae</taxon>
        <taxon>Myrmicinae</taxon>
        <taxon>Atta</taxon>
    </lineage>
</organism>
<proteinExistence type="predicted"/>
<keyword evidence="1" id="KW-0812">Transmembrane</keyword>
<reference evidence="2" key="1">
    <citation type="submission" date="2017-04" db="EMBL/GenBank/DDBJ databases">
        <title>Atta opaciceps mitochondrion genome.</title>
        <authorList>
            <person name="Almeida C.S."/>
        </authorList>
    </citation>
    <scope>NUCLEOTIDE SEQUENCE</scope>
</reference>
<keyword evidence="1" id="KW-1133">Transmembrane helix</keyword>
<sequence>MMIYMQVFLISMMLLMLMYKHMLIMLMMMELLVINMSMIIYMMMGEWGMEFYLIYYLIFSVCESVLGLALLVMIVRFSGNDLYYMFNFSKF</sequence>
<feature type="transmembrane region" description="Helical" evidence="1">
    <location>
        <begin position="21"/>
        <end position="41"/>
    </location>
</feature>
<feature type="transmembrane region" description="Helical" evidence="1">
    <location>
        <begin position="53"/>
        <end position="75"/>
    </location>
</feature>
<protein>
    <submittedName>
        <fullName evidence="2">NADH dehydrogenase subunit 4L</fullName>
    </submittedName>
</protein>
<dbReference type="Gene3D" id="1.10.287.3510">
    <property type="match status" value="1"/>
</dbReference>